<name>A0A182KBY1_9DIPT</name>
<dbReference type="Proteomes" id="UP000075881">
    <property type="component" value="Unassembled WGS sequence"/>
</dbReference>
<dbReference type="STRING" id="43041.A0A182KBY1"/>
<sequence length="598" mass="61718">MIQMHPSTILTSTEAQGILNASTMCTANTVTISGANNVGSSTTAQNATMRVLKTATGTTTVIKTEVTASAAPVQQLSQGIRHQLLDKHRKESSAQVGSKVIVTPNISTGQLIPLESLLQKQGVTATANNSPGGVNTFLKITGTNKTGQQFLQFTTSSNAATSGSSTSASNVSSNSGTPIGSVGHQYTIVPQARNIISVASAAGTGRQTKLPLTIVSSSEQNDTFQSAASIIVANKKANVSEVNATGDSGTSLVTQMTNSPVGKQVPQGTKVKLLATTQSPKSFSSGPIASSTTIQPQNTVFNTKTSPAPTDLLNAKIIGVRNIASTKLKGTSSLSLMNAGGLNIAHIGGKPVIIANNSAIGTNHLHNNSVNKGTPAGTMLLTANTNSNNLVLGQQNSNAASLSGLPSTARRESACTNIANGIPGQIQTVMIRNNLLKVQSVPSTTANKLSHHKTIAAGSGGNSGTTSGINTSTSTIIASAGRSTQLHQQPHDAQVQYSQQNTQKHQQIISSGGTAVILTPNIPTSNAQLNTTGADEKPFVRLHSSDIANNSDGGPQRTQSQRIVLSQPIMIPADVNKSGNAFNFKRVKVIPISKQPKK</sequence>
<dbReference type="AlphaFoldDB" id="A0A182KBY1"/>
<dbReference type="VEuPathDB" id="VectorBase:ACHR008268"/>
<evidence type="ECO:0000313" key="3">
    <source>
        <dbReference type="Proteomes" id="UP000075881"/>
    </source>
</evidence>
<evidence type="ECO:0000313" key="2">
    <source>
        <dbReference type="EnsemblMetazoa" id="ACHR008268-PA"/>
    </source>
</evidence>
<evidence type="ECO:0000256" key="1">
    <source>
        <dbReference type="SAM" id="MobiDB-lite"/>
    </source>
</evidence>
<feature type="region of interest" description="Disordered" evidence="1">
    <location>
        <begin position="157"/>
        <end position="176"/>
    </location>
</feature>
<protein>
    <submittedName>
        <fullName evidence="2">Uncharacterized protein</fullName>
    </submittedName>
</protein>
<proteinExistence type="predicted"/>
<organism evidence="2 3">
    <name type="scientific">Anopheles christyi</name>
    <dbReference type="NCBI Taxonomy" id="43041"/>
    <lineage>
        <taxon>Eukaryota</taxon>
        <taxon>Metazoa</taxon>
        <taxon>Ecdysozoa</taxon>
        <taxon>Arthropoda</taxon>
        <taxon>Hexapoda</taxon>
        <taxon>Insecta</taxon>
        <taxon>Pterygota</taxon>
        <taxon>Neoptera</taxon>
        <taxon>Endopterygota</taxon>
        <taxon>Diptera</taxon>
        <taxon>Nematocera</taxon>
        <taxon>Culicoidea</taxon>
        <taxon>Culicidae</taxon>
        <taxon>Anophelinae</taxon>
        <taxon>Anopheles</taxon>
    </lineage>
</organism>
<dbReference type="EnsemblMetazoa" id="ACHR008268-RA">
    <property type="protein sequence ID" value="ACHR008268-PA"/>
    <property type="gene ID" value="ACHR008268"/>
</dbReference>
<accession>A0A182KBY1</accession>
<reference evidence="2" key="2">
    <citation type="submission" date="2020-05" db="UniProtKB">
        <authorList>
            <consortium name="EnsemblMetazoa"/>
        </authorList>
    </citation>
    <scope>IDENTIFICATION</scope>
    <source>
        <strain evidence="2">ACHKN1017</strain>
    </source>
</reference>
<reference evidence="3" key="1">
    <citation type="submission" date="2013-03" db="EMBL/GenBank/DDBJ databases">
        <title>The Genome Sequence of Anopheles christyi ACHKN1017.</title>
        <authorList>
            <consortium name="The Broad Institute Genomics Platform"/>
            <person name="Neafsey D.E."/>
            <person name="Besansky N."/>
            <person name="Walker B."/>
            <person name="Young S.K."/>
            <person name="Zeng Q."/>
            <person name="Gargeya S."/>
            <person name="Fitzgerald M."/>
            <person name="Haas B."/>
            <person name="Abouelleil A."/>
            <person name="Allen A.W."/>
            <person name="Alvarado L."/>
            <person name="Arachchi H.M."/>
            <person name="Berlin A.M."/>
            <person name="Chapman S.B."/>
            <person name="Gainer-Dewar J."/>
            <person name="Goldberg J."/>
            <person name="Griggs A."/>
            <person name="Gujja S."/>
            <person name="Hansen M."/>
            <person name="Howarth C."/>
            <person name="Imamovic A."/>
            <person name="Ireland A."/>
            <person name="Larimer J."/>
            <person name="McCowan C."/>
            <person name="Murphy C."/>
            <person name="Pearson M."/>
            <person name="Poon T.W."/>
            <person name="Priest M."/>
            <person name="Roberts A."/>
            <person name="Saif S."/>
            <person name="Shea T."/>
            <person name="Sisk P."/>
            <person name="Sykes S."/>
            <person name="Wortman J."/>
            <person name="Nusbaum C."/>
            <person name="Birren B."/>
        </authorList>
    </citation>
    <scope>NUCLEOTIDE SEQUENCE [LARGE SCALE GENOMIC DNA]</scope>
    <source>
        <strain evidence="3">ACHKN1017</strain>
    </source>
</reference>
<keyword evidence="3" id="KW-1185">Reference proteome</keyword>